<dbReference type="EMBL" id="JAGYWB010000010">
    <property type="protein sequence ID" value="KAI0507001.1"/>
    <property type="molecule type" value="Genomic_DNA"/>
</dbReference>
<dbReference type="Proteomes" id="UP000829196">
    <property type="component" value="Unassembled WGS sequence"/>
</dbReference>
<accession>A0A8T3B7W7</accession>
<sequence>MLGRHLSRLDRSKPDQSTPTRGGNPRIGRNSGRNRAHPTGAKEEFWEGNFECEGLFRHFVKLLYEYIVLFSMEICSCYVTADDV</sequence>
<feature type="region of interest" description="Disordered" evidence="1">
    <location>
        <begin position="1"/>
        <end position="40"/>
    </location>
</feature>
<name>A0A8T3B7W7_DENNO</name>
<reference evidence="2" key="1">
    <citation type="journal article" date="2022" name="Front. Genet.">
        <title>Chromosome-Scale Assembly of the Dendrobium nobile Genome Provides Insights Into the Molecular Mechanism of the Biosynthesis of the Medicinal Active Ingredient of Dendrobium.</title>
        <authorList>
            <person name="Xu Q."/>
            <person name="Niu S.-C."/>
            <person name="Li K.-L."/>
            <person name="Zheng P.-J."/>
            <person name="Zhang X.-J."/>
            <person name="Jia Y."/>
            <person name="Liu Y."/>
            <person name="Niu Y.-X."/>
            <person name="Yu L.-H."/>
            <person name="Chen D.-F."/>
            <person name="Zhang G.-Q."/>
        </authorList>
    </citation>
    <scope>NUCLEOTIDE SEQUENCE</scope>
    <source>
        <tissue evidence="2">Leaf</tissue>
    </source>
</reference>
<dbReference type="AlphaFoldDB" id="A0A8T3B7W7"/>
<keyword evidence="3" id="KW-1185">Reference proteome</keyword>
<gene>
    <name evidence="2" type="ORF">KFK09_013119</name>
</gene>
<evidence type="ECO:0000256" key="1">
    <source>
        <dbReference type="SAM" id="MobiDB-lite"/>
    </source>
</evidence>
<evidence type="ECO:0000313" key="2">
    <source>
        <dbReference type="EMBL" id="KAI0507001.1"/>
    </source>
</evidence>
<protein>
    <submittedName>
        <fullName evidence="2">Uncharacterized protein</fullName>
    </submittedName>
</protein>
<evidence type="ECO:0000313" key="3">
    <source>
        <dbReference type="Proteomes" id="UP000829196"/>
    </source>
</evidence>
<organism evidence="2 3">
    <name type="scientific">Dendrobium nobile</name>
    <name type="common">Orchid</name>
    <dbReference type="NCBI Taxonomy" id="94219"/>
    <lineage>
        <taxon>Eukaryota</taxon>
        <taxon>Viridiplantae</taxon>
        <taxon>Streptophyta</taxon>
        <taxon>Embryophyta</taxon>
        <taxon>Tracheophyta</taxon>
        <taxon>Spermatophyta</taxon>
        <taxon>Magnoliopsida</taxon>
        <taxon>Liliopsida</taxon>
        <taxon>Asparagales</taxon>
        <taxon>Orchidaceae</taxon>
        <taxon>Epidendroideae</taxon>
        <taxon>Malaxideae</taxon>
        <taxon>Dendrobiinae</taxon>
        <taxon>Dendrobium</taxon>
    </lineage>
</organism>
<comment type="caution">
    <text evidence="2">The sequence shown here is derived from an EMBL/GenBank/DDBJ whole genome shotgun (WGS) entry which is preliminary data.</text>
</comment>
<proteinExistence type="predicted"/>